<dbReference type="EMBL" id="CP002629">
    <property type="protein sequence ID" value="AEB09747.1"/>
    <property type="molecule type" value="Genomic_DNA"/>
</dbReference>
<evidence type="ECO:0000256" key="1">
    <source>
        <dbReference type="SAM" id="Phobius"/>
    </source>
</evidence>
<proteinExistence type="predicted"/>
<dbReference type="RefSeq" id="WP_013706856.1">
    <property type="nucleotide sequence ID" value="NC_015388.1"/>
</dbReference>
<dbReference type="AlphaFoldDB" id="F2NJU2"/>
<name>F2NJU2_DESAR</name>
<evidence type="ECO:0008006" key="4">
    <source>
        <dbReference type="Google" id="ProtNLM"/>
    </source>
</evidence>
<dbReference type="PANTHER" id="PTHR20992">
    <property type="entry name" value="AT15442P-RELATED"/>
    <property type="match status" value="1"/>
</dbReference>
<protein>
    <recommendedName>
        <fullName evidence="4">TIGR00341 family protein</fullName>
    </recommendedName>
</protein>
<dbReference type="InterPro" id="IPR005240">
    <property type="entry name" value="DUF389"/>
</dbReference>
<feature type="transmembrane region" description="Helical" evidence="1">
    <location>
        <begin position="168"/>
        <end position="190"/>
    </location>
</feature>
<feature type="transmembrane region" description="Helical" evidence="1">
    <location>
        <begin position="231"/>
        <end position="254"/>
    </location>
</feature>
<feature type="transmembrane region" description="Helical" evidence="1">
    <location>
        <begin position="136"/>
        <end position="156"/>
    </location>
</feature>
<keyword evidence="3" id="KW-1185">Reference proteome</keyword>
<gene>
    <name evidence="2" type="ordered locus">Desac_1909</name>
</gene>
<dbReference type="HOGENOM" id="CLU_489773_0_0_7"/>
<feature type="transmembrane region" description="Helical" evidence="1">
    <location>
        <begin position="102"/>
        <end position="124"/>
    </location>
</feature>
<dbReference type="PANTHER" id="PTHR20992:SF9">
    <property type="entry name" value="AT15442P-RELATED"/>
    <property type="match status" value="1"/>
</dbReference>
<dbReference type="NCBIfam" id="TIGR00341">
    <property type="entry name" value="TIGR00341 family protein"/>
    <property type="match status" value="1"/>
</dbReference>
<feature type="transmembrane region" description="Helical" evidence="1">
    <location>
        <begin position="196"/>
        <end position="219"/>
    </location>
</feature>
<organism evidence="2 3">
    <name type="scientific">Desulfobacca acetoxidans (strain ATCC 700848 / DSM 11109 / ASRB2)</name>
    <dbReference type="NCBI Taxonomy" id="880072"/>
    <lineage>
        <taxon>Bacteria</taxon>
        <taxon>Pseudomonadati</taxon>
        <taxon>Thermodesulfobacteriota</taxon>
        <taxon>Desulfobaccia</taxon>
        <taxon>Desulfobaccales</taxon>
        <taxon>Desulfobaccaceae</taxon>
        <taxon>Desulfobacca</taxon>
    </lineage>
</organism>
<evidence type="ECO:0000313" key="2">
    <source>
        <dbReference type="EMBL" id="AEB09747.1"/>
    </source>
</evidence>
<dbReference type="STRING" id="880072.Desac_1909"/>
<reference evidence="2 3" key="1">
    <citation type="journal article" date="2011" name="Stand. Genomic Sci.">
        <title>Complete genome sequence of the acetate-degrading sulfate reducer Desulfobacca acetoxidans type strain (ASRB2).</title>
        <authorList>
            <person name="Goker M."/>
            <person name="Teshima H."/>
            <person name="Lapidus A."/>
            <person name="Nolan M."/>
            <person name="Lucas S."/>
            <person name="Hammon N."/>
            <person name="Deshpande S."/>
            <person name="Cheng J.F."/>
            <person name="Tapia R."/>
            <person name="Han C."/>
            <person name="Goodwin L."/>
            <person name="Pitluck S."/>
            <person name="Huntemann M."/>
            <person name="Liolios K."/>
            <person name="Ivanova N."/>
            <person name="Pagani I."/>
            <person name="Mavromatis K."/>
            <person name="Ovchinikova G."/>
            <person name="Pati A."/>
            <person name="Chen A."/>
            <person name="Palaniappan K."/>
            <person name="Land M."/>
            <person name="Hauser L."/>
            <person name="Brambilla E.M."/>
            <person name="Rohde M."/>
            <person name="Spring S."/>
            <person name="Detter J.C."/>
            <person name="Woyke T."/>
            <person name="Bristow J."/>
            <person name="Eisen J.A."/>
            <person name="Markowitz V."/>
            <person name="Hugenholtz P."/>
            <person name="Kyrpides N.C."/>
            <person name="Klenk H.P."/>
        </authorList>
    </citation>
    <scope>NUCLEOTIDE SEQUENCE [LARGE SCALE GENOMIC DNA]</scope>
    <source>
        <strain evidence="3">ATCC 700848 / DSM 11109 / ASRB2</strain>
    </source>
</reference>
<accession>F2NJU2</accession>
<sequence length="565" mass="62246">MEHQGMYKENQEDRAGRFQWLQTTPERLLHVTEEISQGSEPKISFYALLASASLIASFGLIANSTAVIIGAMLVSPLMTPIIGISLALVLGDTSLLGRALRAEAMGVALAIGIAAFLGVFPLALEVTPEMLSRTEPNLLDLLVAVLAGFAGTYALIDARLSPALPGVAIATAIVPPLANSGLCLAMGAFHGAWGSFLLFFANFLAILLVSAGTFVAAGMAPRIPWSNKWEFARTFGVAVAGFLIVALLLTHTLVRIVKERYLNNAIRENLTEELSGFPSTSLVELWQKQFEDKLYILATVRTPSIISPDKVTAIQEVLSRRLDIPTELIIRAILAKDVSATGSTSQVTAQNLDGFFISRKLNPEVMRIQLAEQALREVLIHRPDIILSEVKIVQFPRGPVVVANLQTSRPLTPEEVKELEEKIQERLFEPNIRLLTRCLSTIDIDAHGRILYAWSHFGSQSPVDAALQDKVEKAVATELGKFPGLFVNNVDALAEDDRWSVRVEASGIKIPTSKELNQVEKSVSRRVNRNTFIYLWFRSETMLTREGLLSVEDFTNNQLRERKRQ</sequence>
<feature type="transmembrane region" description="Helical" evidence="1">
    <location>
        <begin position="43"/>
        <end position="62"/>
    </location>
</feature>
<keyword evidence="1" id="KW-0812">Transmembrane</keyword>
<dbReference type="OrthoDB" id="9790659at2"/>
<dbReference type="KEGG" id="dao:Desac_1909"/>
<feature type="transmembrane region" description="Helical" evidence="1">
    <location>
        <begin position="68"/>
        <end position="90"/>
    </location>
</feature>
<dbReference type="Pfam" id="PF04087">
    <property type="entry name" value="DUF389"/>
    <property type="match status" value="1"/>
</dbReference>
<dbReference type="eggNOG" id="COG1808">
    <property type="taxonomic scope" value="Bacteria"/>
</dbReference>
<dbReference type="Proteomes" id="UP000000483">
    <property type="component" value="Chromosome"/>
</dbReference>
<keyword evidence="1" id="KW-1133">Transmembrane helix</keyword>
<evidence type="ECO:0000313" key="3">
    <source>
        <dbReference type="Proteomes" id="UP000000483"/>
    </source>
</evidence>
<keyword evidence="1" id="KW-0472">Membrane</keyword>
<reference evidence="3" key="2">
    <citation type="submission" date="2011-03" db="EMBL/GenBank/DDBJ databases">
        <title>The complete genome of Desulfobacca acetoxidans DSM 11109.</title>
        <authorList>
            <consortium name="US DOE Joint Genome Institute (JGI-PGF)"/>
            <person name="Lucas S."/>
            <person name="Copeland A."/>
            <person name="Lapidus A."/>
            <person name="Bruce D."/>
            <person name="Goodwin L."/>
            <person name="Pitluck S."/>
            <person name="Peters L."/>
            <person name="Kyrpides N."/>
            <person name="Mavromatis K."/>
            <person name="Ivanova N."/>
            <person name="Ovchinnikova G."/>
            <person name="Teshima H."/>
            <person name="Detter J.C."/>
            <person name="Han C."/>
            <person name="Land M."/>
            <person name="Hauser L."/>
            <person name="Markowitz V."/>
            <person name="Cheng J.-F."/>
            <person name="Hugenholtz P."/>
            <person name="Woyke T."/>
            <person name="Wu D."/>
            <person name="Spring S."/>
            <person name="Schueler E."/>
            <person name="Brambilla E."/>
            <person name="Klenk H.-P."/>
            <person name="Eisen J.A."/>
        </authorList>
    </citation>
    <scope>NUCLEOTIDE SEQUENCE [LARGE SCALE GENOMIC DNA]</scope>
    <source>
        <strain evidence="3">ATCC 700848 / DSM 11109 / ASRB2</strain>
    </source>
</reference>